<dbReference type="InterPro" id="IPR018540">
    <property type="entry name" value="Spo0E-like"/>
</dbReference>
<organism evidence="1 2">
    <name type="scientific">Siminovitchia thermophila</name>
    <dbReference type="NCBI Taxonomy" id="1245522"/>
    <lineage>
        <taxon>Bacteria</taxon>
        <taxon>Bacillati</taxon>
        <taxon>Bacillota</taxon>
        <taxon>Bacilli</taxon>
        <taxon>Bacillales</taxon>
        <taxon>Bacillaceae</taxon>
        <taxon>Siminovitchia</taxon>
    </lineage>
</organism>
<dbReference type="RefSeq" id="WP_083717361.1">
    <property type="nucleotide sequence ID" value="NZ_JAFBFH010000030.1"/>
</dbReference>
<evidence type="ECO:0000313" key="1">
    <source>
        <dbReference type="EMBL" id="MBM7716629.1"/>
    </source>
</evidence>
<evidence type="ECO:0008006" key="3">
    <source>
        <dbReference type="Google" id="ProtNLM"/>
    </source>
</evidence>
<evidence type="ECO:0000313" key="2">
    <source>
        <dbReference type="Proteomes" id="UP000823485"/>
    </source>
</evidence>
<dbReference type="Pfam" id="PF09388">
    <property type="entry name" value="SpoOE-like"/>
    <property type="match status" value="1"/>
</dbReference>
<dbReference type="InterPro" id="IPR037208">
    <property type="entry name" value="Spo0E-like_sf"/>
</dbReference>
<dbReference type="EMBL" id="JAFBFH010000030">
    <property type="protein sequence ID" value="MBM7716629.1"/>
    <property type="molecule type" value="Genomic_DNA"/>
</dbReference>
<dbReference type="SUPFAM" id="SSF140500">
    <property type="entry name" value="BAS1536-like"/>
    <property type="match status" value="1"/>
</dbReference>
<proteinExistence type="predicted"/>
<keyword evidence="2" id="KW-1185">Reference proteome</keyword>
<dbReference type="Gene3D" id="4.10.280.10">
    <property type="entry name" value="Helix-loop-helix DNA-binding domain"/>
    <property type="match status" value="1"/>
</dbReference>
<protein>
    <recommendedName>
        <fullName evidence="3">Spo0E like sporulation regulatory protein</fullName>
    </recommendedName>
</protein>
<dbReference type="Proteomes" id="UP000823485">
    <property type="component" value="Unassembled WGS sequence"/>
</dbReference>
<name>A0ABS2RBQ5_9BACI</name>
<gene>
    <name evidence="1" type="ORF">JOC94_003650</name>
</gene>
<reference evidence="1 2" key="1">
    <citation type="submission" date="2021-01" db="EMBL/GenBank/DDBJ databases">
        <title>Genomic Encyclopedia of Type Strains, Phase IV (KMG-IV): sequencing the most valuable type-strain genomes for metagenomic binning, comparative biology and taxonomic classification.</title>
        <authorList>
            <person name="Goeker M."/>
        </authorList>
    </citation>
    <scope>NUCLEOTIDE SEQUENCE [LARGE SCALE GENOMIC DNA]</scope>
    <source>
        <strain evidence="1 2">DSM 105453</strain>
    </source>
</reference>
<accession>A0ABS2RBQ5</accession>
<dbReference type="InterPro" id="IPR036638">
    <property type="entry name" value="HLH_DNA-bd_sf"/>
</dbReference>
<comment type="caution">
    <text evidence="1">The sequence shown here is derived from an EMBL/GenBank/DDBJ whole genome shotgun (WGS) entry which is preliminary data.</text>
</comment>
<sequence length="57" mass="6568">MESLLLEIEKKREQLIAVSNHANLTSQLVLQYSTELDLLIHQYNLMTVTKLQQQAAN</sequence>